<name>A0ABS0CXI1_9NOCA</name>
<dbReference type="PANTHER" id="PTHR43611:SF3">
    <property type="entry name" value="FLAVIN MONONUCLEOTIDE HYDROLASE 1, CHLOROPLATIC"/>
    <property type="match status" value="1"/>
</dbReference>
<proteinExistence type="predicted"/>
<dbReference type="Pfam" id="PF00702">
    <property type="entry name" value="Hydrolase"/>
    <property type="match status" value="1"/>
</dbReference>
<evidence type="ECO:0000313" key="1">
    <source>
        <dbReference type="EMBL" id="MBF6301296.1"/>
    </source>
</evidence>
<dbReference type="SUPFAM" id="SSF56784">
    <property type="entry name" value="HAD-like"/>
    <property type="match status" value="1"/>
</dbReference>
<dbReference type="SFLD" id="SFLDG01129">
    <property type="entry name" value="C1.5:_HAD__Beta-PGM__Phosphata"/>
    <property type="match status" value="1"/>
</dbReference>
<dbReference type="SFLD" id="SFLDS00003">
    <property type="entry name" value="Haloacid_Dehalogenase"/>
    <property type="match status" value="1"/>
</dbReference>
<dbReference type="PRINTS" id="PR00413">
    <property type="entry name" value="HADHALOGNASE"/>
</dbReference>
<dbReference type="Gene3D" id="1.10.150.240">
    <property type="entry name" value="Putative phosphatase, domain 2"/>
    <property type="match status" value="1"/>
</dbReference>
<dbReference type="PANTHER" id="PTHR43611">
    <property type="entry name" value="ALPHA-D-GLUCOSE 1-PHOSPHATE PHOSPHATASE"/>
    <property type="match status" value="1"/>
</dbReference>
<sequence length="220" mass="23535">MTSPAPASAENDHRATAVLFDFGGVLTSSVFGAFEALGASLGCDPRLPLRLLGQDSDARALLIAHEEGRIGERQFEQGFAARLRHHGVDVNGSGLVRRIQSTMRADDDMIRLVADVRAAGFRVGLLSNSLGDDCYAGFDLDEMFDAVTISGEIRTRKPSARAYEIACARLGSDPEATVMVDDLRQNIVAAEGVGLTGVLHREASDTARQLWGALGPHPTF</sequence>
<protein>
    <submittedName>
        <fullName evidence="1">HAD family phosphatase</fullName>
    </submittedName>
</protein>
<dbReference type="InterPro" id="IPR036412">
    <property type="entry name" value="HAD-like_sf"/>
</dbReference>
<comment type="caution">
    <text evidence="1">The sequence shown here is derived from an EMBL/GenBank/DDBJ whole genome shotgun (WGS) entry which is preliminary data.</text>
</comment>
<dbReference type="NCBIfam" id="TIGR01509">
    <property type="entry name" value="HAD-SF-IA-v3"/>
    <property type="match status" value="1"/>
</dbReference>
<dbReference type="InterPro" id="IPR023198">
    <property type="entry name" value="PGP-like_dom2"/>
</dbReference>
<dbReference type="Gene3D" id="3.40.50.1000">
    <property type="entry name" value="HAD superfamily/HAD-like"/>
    <property type="match status" value="1"/>
</dbReference>
<dbReference type="EMBL" id="JADLQX010000025">
    <property type="protein sequence ID" value="MBF6301296.1"/>
    <property type="molecule type" value="Genomic_DNA"/>
</dbReference>
<keyword evidence="2" id="KW-1185">Reference proteome</keyword>
<organism evidence="1 2">
    <name type="scientific">Nocardia amamiensis</name>
    <dbReference type="NCBI Taxonomy" id="404578"/>
    <lineage>
        <taxon>Bacteria</taxon>
        <taxon>Bacillati</taxon>
        <taxon>Actinomycetota</taxon>
        <taxon>Actinomycetes</taxon>
        <taxon>Mycobacteriales</taxon>
        <taxon>Nocardiaceae</taxon>
        <taxon>Nocardia</taxon>
    </lineage>
</organism>
<evidence type="ECO:0000313" key="2">
    <source>
        <dbReference type="Proteomes" id="UP000702209"/>
    </source>
</evidence>
<dbReference type="Proteomes" id="UP000702209">
    <property type="component" value="Unassembled WGS sequence"/>
</dbReference>
<dbReference type="InterPro" id="IPR023214">
    <property type="entry name" value="HAD_sf"/>
</dbReference>
<reference evidence="1 2" key="1">
    <citation type="submission" date="2020-10" db="EMBL/GenBank/DDBJ databases">
        <title>Identification of Nocardia species via Next-generation sequencing and recognition of intraspecies genetic diversity.</title>
        <authorList>
            <person name="Li P."/>
            <person name="Li P."/>
            <person name="Lu B."/>
        </authorList>
    </citation>
    <scope>NUCLEOTIDE SEQUENCE [LARGE SCALE GENOMIC DNA]</scope>
    <source>
        <strain evidence="1 2">BJ06-0157</strain>
    </source>
</reference>
<gene>
    <name evidence="1" type="ORF">IU459_27695</name>
</gene>
<dbReference type="RefSeq" id="WP_195132518.1">
    <property type="nucleotide sequence ID" value="NZ_JADLQX010000025.1"/>
</dbReference>
<dbReference type="InterPro" id="IPR006439">
    <property type="entry name" value="HAD-SF_hydro_IA"/>
</dbReference>
<dbReference type="CDD" id="cd02603">
    <property type="entry name" value="HAD_sEH-N_like"/>
    <property type="match status" value="1"/>
</dbReference>
<dbReference type="NCBIfam" id="TIGR01549">
    <property type="entry name" value="HAD-SF-IA-v1"/>
    <property type="match status" value="1"/>
</dbReference>
<accession>A0ABS0CXI1</accession>